<accession>A0A1F5NPJ0</accession>
<dbReference type="PANTHER" id="PTHR42680">
    <property type="entry name" value="DCTP DEAMINASE"/>
    <property type="match status" value="1"/>
</dbReference>
<organism evidence="3 4">
    <name type="scientific">Candidatus Doudnabacteria bacterium RIFCSPHIGHO2_01_FULL_46_14</name>
    <dbReference type="NCBI Taxonomy" id="1817824"/>
    <lineage>
        <taxon>Bacteria</taxon>
        <taxon>Candidatus Doudnaibacteriota</taxon>
    </lineage>
</organism>
<dbReference type="InterPro" id="IPR011962">
    <property type="entry name" value="dCTP_deaminase"/>
</dbReference>
<dbReference type="EMBL" id="MFEK01000006">
    <property type="protein sequence ID" value="OGE79290.1"/>
    <property type="molecule type" value="Genomic_DNA"/>
</dbReference>
<dbReference type="PANTHER" id="PTHR42680:SF3">
    <property type="entry name" value="DCTP DEAMINASE"/>
    <property type="match status" value="1"/>
</dbReference>
<comment type="caution">
    <text evidence="3">The sequence shown here is derived from an EMBL/GenBank/DDBJ whole genome shotgun (WGS) entry which is preliminary data.</text>
</comment>
<proteinExistence type="predicted"/>
<dbReference type="AlphaFoldDB" id="A0A1F5NPJ0"/>
<dbReference type="NCBIfam" id="TIGR02274">
    <property type="entry name" value="dCTP_deam"/>
    <property type="match status" value="1"/>
</dbReference>
<dbReference type="InterPro" id="IPR036157">
    <property type="entry name" value="dUTPase-like_sf"/>
</dbReference>
<evidence type="ECO:0000256" key="2">
    <source>
        <dbReference type="ARBA" id="ARBA00023080"/>
    </source>
</evidence>
<evidence type="ECO:0000313" key="3">
    <source>
        <dbReference type="EMBL" id="OGE79290.1"/>
    </source>
</evidence>
<name>A0A1F5NPJ0_9BACT</name>
<dbReference type="SUPFAM" id="SSF51283">
    <property type="entry name" value="dUTPase-like"/>
    <property type="match status" value="1"/>
</dbReference>
<dbReference type="InterPro" id="IPR033704">
    <property type="entry name" value="dUTPase_trimeric"/>
</dbReference>
<dbReference type="Proteomes" id="UP000176864">
    <property type="component" value="Unassembled WGS sequence"/>
</dbReference>
<protein>
    <submittedName>
        <fullName evidence="3">dCTP deaminase</fullName>
    </submittedName>
</protein>
<dbReference type="CDD" id="cd07557">
    <property type="entry name" value="trimeric_dUTPase"/>
    <property type="match status" value="1"/>
</dbReference>
<dbReference type="GO" id="GO:0006229">
    <property type="term" value="P:dUTP biosynthetic process"/>
    <property type="evidence" value="ECO:0007669"/>
    <property type="project" value="InterPro"/>
</dbReference>
<dbReference type="STRING" id="1817824.A2751_04845"/>
<reference evidence="3 4" key="1">
    <citation type="journal article" date="2016" name="Nat. Commun.">
        <title>Thousands of microbial genomes shed light on interconnected biogeochemical processes in an aquifer system.</title>
        <authorList>
            <person name="Anantharaman K."/>
            <person name="Brown C.T."/>
            <person name="Hug L.A."/>
            <person name="Sharon I."/>
            <person name="Castelle C.J."/>
            <person name="Probst A.J."/>
            <person name="Thomas B.C."/>
            <person name="Singh A."/>
            <person name="Wilkins M.J."/>
            <person name="Karaoz U."/>
            <person name="Brodie E.L."/>
            <person name="Williams K.H."/>
            <person name="Hubbard S.S."/>
            <person name="Banfield J.F."/>
        </authorList>
    </citation>
    <scope>NUCLEOTIDE SEQUENCE [LARGE SCALE GENOMIC DNA]</scope>
</reference>
<keyword evidence="1" id="KW-0378">Hydrolase</keyword>
<gene>
    <name evidence="3" type="ORF">A2751_04845</name>
</gene>
<dbReference type="Pfam" id="PF22769">
    <property type="entry name" value="DCD"/>
    <property type="match status" value="1"/>
</dbReference>
<evidence type="ECO:0000313" key="4">
    <source>
        <dbReference type="Proteomes" id="UP000176864"/>
    </source>
</evidence>
<dbReference type="Gene3D" id="2.70.40.10">
    <property type="match status" value="1"/>
</dbReference>
<sequence length="215" mass="24072">MAILVKKQIMKRIKEGGLSFSPGLDEFQLQSHSIDLRLGYTFMVPKVSHVTAAGRQALSLDYLSQDRPKYFEVIELERGQHFEILPHEHILVSTLETVKLPNDLMAVLYPRSSTNRKGLSVDLSGIVDAGYEGQLIIPVRNNTGGQVVKLYPGERFCQLVFEELAESVEPKLSRYHKKDVIAGVIGEGSSPENELIAKGDIEELKKRFPLSENPL</sequence>
<evidence type="ECO:0000256" key="1">
    <source>
        <dbReference type="ARBA" id="ARBA00022801"/>
    </source>
</evidence>
<dbReference type="GO" id="GO:0008829">
    <property type="term" value="F:dCTP deaminase activity"/>
    <property type="evidence" value="ECO:0007669"/>
    <property type="project" value="InterPro"/>
</dbReference>
<keyword evidence="2" id="KW-0546">Nucleotide metabolism</keyword>